<keyword evidence="2" id="KW-1185">Reference proteome</keyword>
<gene>
    <name evidence="1" type="ORF">JZM60_16380</name>
</gene>
<evidence type="ECO:0000313" key="2">
    <source>
        <dbReference type="Proteomes" id="UP000663651"/>
    </source>
</evidence>
<sequence>MVTPAARRNIVNHLKEEFQFSERRACTIVGLRIPVKAASRTDVMAATVPL</sequence>
<name>A0ABX7Q2M0_9BACT</name>
<accession>A0ABX7Q2M0</accession>
<reference evidence="1 2" key="1">
    <citation type="submission" date="2021-03" db="EMBL/GenBank/DDBJ databases">
        <title>Geobacter metallireducens gen. nov. sp. nov., a microorganism capable of coupling the complete oxidation of organic compounds to the reduction of iron and other metals.</title>
        <authorList>
            <person name="Li Y."/>
        </authorList>
    </citation>
    <scope>NUCLEOTIDE SEQUENCE [LARGE SCALE GENOMIC DNA]</scope>
    <source>
        <strain evidence="1 2">Jerry-YX</strain>
    </source>
</reference>
<protein>
    <submittedName>
        <fullName evidence="1">Uncharacterized protein</fullName>
    </submittedName>
</protein>
<proteinExistence type="predicted"/>
<dbReference type="EMBL" id="CP071382">
    <property type="protein sequence ID" value="QSV45667.1"/>
    <property type="molecule type" value="Genomic_DNA"/>
</dbReference>
<evidence type="ECO:0000313" key="1">
    <source>
        <dbReference type="EMBL" id="QSV45667.1"/>
    </source>
</evidence>
<organism evidence="1 2">
    <name type="scientific">Geobacter benzoatilyticus</name>
    <dbReference type="NCBI Taxonomy" id="2815309"/>
    <lineage>
        <taxon>Bacteria</taxon>
        <taxon>Pseudomonadati</taxon>
        <taxon>Thermodesulfobacteriota</taxon>
        <taxon>Desulfuromonadia</taxon>
        <taxon>Geobacterales</taxon>
        <taxon>Geobacteraceae</taxon>
        <taxon>Geobacter</taxon>
    </lineage>
</organism>
<dbReference type="Proteomes" id="UP000663651">
    <property type="component" value="Chromosome"/>
</dbReference>